<gene>
    <name evidence="2" type="ORF">S01H1_67938</name>
</gene>
<protein>
    <recommendedName>
        <fullName evidence="1">B12-binding domain-containing protein</fullName>
    </recommendedName>
</protein>
<comment type="caution">
    <text evidence="2">The sequence shown here is derived from an EMBL/GenBank/DDBJ whole genome shotgun (WGS) entry which is preliminary data.</text>
</comment>
<dbReference type="AlphaFoldDB" id="X0WWZ9"/>
<dbReference type="Pfam" id="PF02310">
    <property type="entry name" value="B12-binding"/>
    <property type="match status" value="1"/>
</dbReference>
<dbReference type="GO" id="GO:0046872">
    <property type="term" value="F:metal ion binding"/>
    <property type="evidence" value="ECO:0007669"/>
    <property type="project" value="InterPro"/>
</dbReference>
<dbReference type="PROSITE" id="PS51332">
    <property type="entry name" value="B12_BINDING"/>
    <property type="match status" value="1"/>
</dbReference>
<feature type="non-terminal residue" evidence="2">
    <location>
        <position position="146"/>
    </location>
</feature>
<accession>X0WWZ9</accession>
<proteinExistence type="predicted"/>
<sequence>MKVLICTFGSTSHYACRLFYSLLHNIAEVELFFFNGNWNEDTKGFVNEYIRSGKPDLIAVSLLTLELSLCKKFVAAVRRLCDSEKTKIIFGGPHTFLAPEDCLDVANFICTGEGEYTLLGLCEQFNRVGRWSRVAFERIPNLTYCS</sequence>
<dbReference type="EMBL" id="BARS01045021">
    <property type="protein sequence ID" value="GAG28948.1"/>
    <property type="molecule type" value="Genomic_DNA"/>
</dbReference>
<evidence type="ECO:0000259" key="1">
    <source>
        <dbReference type="PROSITE" id="PS51332"/>
    </source>
</evidence>
<dbReference type="Gene3D" id="3.40.50.280">
    <property type="entry name" value="Cobalamin-binding domain"/>
    <property type="match status" value="1"/>
</dbReference>
<evidence type="ECO:0000313" key="2">
    <source>
        <dbReference type="EMBL" id="GAG28948.1"/>
    </source>
</evidence>
<organism evidence="2">
    <name type="scientific">marine sediment metagenome</name>
    <dbReference type="NCBI Taxonomy" id="412755"/>
    <lineage>
        <taxon>unclassified sequences</taxon>
        <taxon>metagenomes</taxon>
        <taxon>ecological metagenomes</taxon>
    </lineage>
</organism>
<name>X0WWZ9_9ZZZZ</name>
<dbReference type="GO" id="GO:0031419">
    <property type="term" value="F:cobalamin binding"/>
    <property type="evidence" value="ECO:0007669"/>
    <property type="project" value="InterPro"/>
</dbReference>
<dbReference type="InterPro" id="IPR006158">
    <property type="entry name" value="Cobalamin-bd"/>
</dbReference>
<reference evidence="2" key="1">
    <citation type="journal article" date="2014" name="Front. Microbiol.">
        <title>High frequency of phylogenetically diverse reductive dehalogenase-homologous genes in deep subseafloor sedimentary metagenomes.</title>
        <authorList>
            <person name="Kawai M."/>
            <person name="Futagami T."/>
            <person name="Toyoda A."/>
            <person name="Takaki Y."/>
            <person name="Nishi S."/>
            <person name="Hori S."/>
            <person name="Arai W."/>
            <person name="Tsubouchi T."/>
            <person name="Morono Y."/>
            <person name="Uchiyama I."/>
            <person name="Ito T."/>
            <person name="Fujiyama A."/>
            <person name="Inagaki F."/>
            <person name="Takami H."/>
        </authorList>
    </citation>
    <scope>NUCLEOTIDE SEQUENCE</scope>
    <source>
        <strain evidence="2">Expedition CK06-06</strain>
    </source>
</reference>
<feature type="domain" description="B12-binding" evidence="1">
    <location>
        <begin position="1"/>
        <end position="132"/>
    </location>
</feature>